<reference evidence="1 2" key="1">
    <citation type="submission" date="2019-07" db="EMBL/GenBank/DDBJ databases">
        <title>Draft genome sequence of Brevibacterium aurantiacum XU54 isolated from Xinjiang China.</title>
        <authorList>
            <person name="Xu X."/>
        </authorList>
    </citation>
    <scope>NUCLEOTIDE SEQUENCE [LARGE SCALE GENOMIC DNA]</scope>
    <source>
        <strain evidence="1 2">XU54</strain>
    </source>
</reference>
<dbReference type="Proteomes" id="UP000316406">
    <property type="component" value="Unassembled WGS sequence"/>
</dbReference>
<sequence length="86" mass="9212">MTIQQVQAQRERIRRAAGLLAVEHHAAGSTPSGMTIKAHAQSIYDDGIHQAENTAGAGAMTWVAAAELIANTYERLVTDMQKAGRP</sequence>
<keyword evidence="2" id="KW-1185">Reference proteome</keyword>
<comment type="caution">
    <text evidence="1">The sequence shown here is derived from an EMBL/GenBank/DDBJ whole genome shotgun (WGS) entry which is preliminary data.</text>
</comment>
<evidence type="ECO:0000313" key="1">
    <source>
        <dbReference type="EMBL" id="TSI12642.1"/>
    </source>
</evidence>
<proteinExistence type="predicted"/>
<protein>
    <submittedName>
        <fullName evidence="1">Uncharacterized protein</fullName>
    </submittedName>
</protein>
<dbReference type="AlphaFoldDB" id="A0A556C5C9"/>
<dbReference type="RefSeq" id="WP_143924206.1">
    <property type="nucleotide sequence ID" value="NZ_VLTK01000015.1"/>
</dbReference>
<dbReference type="EMBL" id="VLTK01000015">
    <property type="protein sequence ID" value="TSI12642.1"/>
    <property type="molecule type" value="Genomic_DNA"/>
</dbReference>
<dbReference type="OrthoDB" id="4808540at2"/>
<organism evidence="1 2">
    <name type="scientific">Brevibacterium aurantiacum</name>
    <dbReference type="NCBI Taxonomy" id="273384"/>
    <lineage>
        <taxon>Bacteria</taxon>
        <taxon>Bacillati</taxon>
        <taxon>Actinomycetota</taxon>
        <taxon>Actinomycetes</taxon>
        <taxon>Micrococcales</taxon>
        <taxon>Brevibacteriaceae</taxon>
        <taxon>Brevibacterium</taxon>
    </lineage>
</organism>
<gene>
    <name evidence="1" type="ORF">FO013_19400</name>
</gene>
<evidence type="ECO:0000313" key="2">
    <source>
        <dbReference type="Proteomes" id="UP000316406"/>
    </source>
</evidence>
<name>A0A556C5C9_BREAU</name>
<accession>A0A556C5C9</accession>